<dbReference type="OrthoDB" id="7857180at2"/>
<keyword evidence="1" id="KW-1133">Transmembrane helix</keyword>
<feature type="transmembrane region" description="Helical" evidence="1">
    <location>
        <begin position="42"/>
        <end position="63"/>
    </location>
</feature>
<dbReference type="STRING" id="187304.B0E33_17110"/>
<feature type="transmembrane region" description="Helical" evidence="1">
    <location>
        <begin position="12"/>
        <end position="30"/>
    </location>
</feature>
<protein>
    <submittedName>
        <fullName evidence="2">Uncharacterized protein</fullName>
    </submittedName>
</protein>
<evidence type="ECO:0000313" key="3">
    <source>
        <dbReference type="Proteomes" id="UP000048926"/>
    </source>
</evidence>
<accession>A0A0M6Y3A7</accession>
<keyword evidence="3" id="KW-1185">Reference proteome</keyword>
<dbReference type="RefSeq" id="WP_055656346.1">
    <property type="nucleotide sequence ID" value="NZ_CXST01000001.1"/>
</dbReference>
<evidence type="ECO:0000256" key="1">
    <source>
        <dbReference type="SAM" id="Phobius"/>
    </source>
</evidence>
<keyword evidence="1" id="KW-0472">Membrane</keyword>
<dbReference type="Proteomes" id="UP000048926">
    <property type="component" value="Unassembled WGS sequence"/>
</dbReference>
<sequence>MQTAAILIDIGKYYLMAGGLVAALFLVIGIDRVEPSARGSHVFRPLLIPGICLIWPLVLYRWYVLEKHGEASR</sequence>
<gene>
    <name evidence="2" type="ORF">LAL4801_02475</name>
</gene>
<dbReference type="EMBL" id="CXST01000001">
    <property type="protein sequence ID" value="CTQ44033.1"/>
    <property type="molecule type" value="Genomic_DNA"/>
</dbReference>
<organism evidence="2 3">
    <name type="scientific">Roseibium aggregatum</name>
    <dbReference type="NCBI Taxonomy" id="187304"/>
    <lineage>
        <taxon>Bacteria</taxon>
        <taxon>Pseudomonadati</taxon>
        <taxon>Pseudomonadota</taxon>
        <taxon>Alphaproteobacteria</taxon>
        <taxon>Hyphomicrobiales</taxon>
        <taxon>Stappiaceae</taxon>
        <taxon>Roseibium</taxon>
    </lineage>
</organism>
<evidence type="ECO:0000313" key="2">
    <source>
        <dbReference type="EMBL" id="CTQ44033.1"/>
    </source>
</evidence>
<keyword evidence="1" id="KW-0812">Transmembrane</keyword>
<reference evidence="3" key="1">
    <citation type="submission" date="2015-07" db="EMBL/GenBank/DDBJ databases">
        <authorList>
            <person name="Rodrigo-Torres Lidia"/>
            <person name="Arahal R.David."/>
        </authorList>
    </citation>
    <scope>NUCLEOTIDE SEQUENCE [LARGE SCALE GENOMIC DNA]</scope>
    <source>
        <strain evidence="3">CECT 4801</strain>
    </source>
</reference>
<proteinExistence type="predicted"/>
<name>A0A0M6Y3A7_9HYPH</name>
<dbReference type="AlphaFoldDB" id="A0A0M6Y3A7"/>